<dbReference type="FunFam" id="2.60.260.20:FF:000002">
    <property type="entry name" value="Dnaj homolog subfamily b member"/>
    <property type="match status" value="1"/>
</dbReference>
<keyword evidence="4" id="KW-1185">Reference proteome</keyword>
<dbReference type="CDD" id="cd10747">
    <property type="entry name" value="DnaJ_C"/>
    <property type="match status" value="1"/>
</dbReference>
<evidence type="ECO:0000259" key="2">
    <source>
        <dbReference type="PROSITE" id="PS50076"/>
    </source>
</evidence>
<dbReference type="EMBL" id="JWZT01000076">
    <property type="protein sequence ID" value="KII75025.1"/>
    <property type="molecule type" value="Genomic_DNA"/>
</dbReference>
<dbReference type="PANTHER" id="PTHR24078:SF553">
    <property type="entry name" value="DNAJ HOMOLOG SUBFAMILY B MEMBER 5"/>
    <property type="match status" value="1"/>
</dbReference>
<dbReference type="Pfam" id="PF01556">
    <property type="entry name" value="DnaJ_C"/>
    <property type="match status" value="1"/>
</dbReference>
<protein>
    <submittedName>
        <fullName evidence="3">DnaJ subfamily B member 1</fullName>
    </submittedName>
</protein>
<feature type="domain" description="J" evidence="2">
    <location>
        <begin position="4"/>
        <end position="68"/>
    </location>
</feature>
<dbReference type="FunFam" id="2.60.260.20:FF:000013">
    <property type="entry name" value="DnaJ subfamily B member 11"/>
    <property type="match status" value="1"/>
</dbReference>
<dbReference type="InterPro" id="IPR002939">
    <property type="entry name" value="DnaJ_C"/>
</dbReference>
<dbReference type="InterPro" id="IPR051339">
    <property type="entry name" value="DnaJ_subfamily_B"/>
</dbReference>
<dbReference type="PROSITE" id="PS50076">
    <property type="entry name" value="DNAJ_2"/>
    <property type="match status" value="1"/>
</dbReference>
<dbReference type="GO" id="GO:0006457">
    <property type="term" value="P:protein folding"/>
    <property type="evidence" value="ECO:0007669"/>
    <property type="project" value="InterPro"/>
</dbReference>
<dbReference type="Proteomes" id="UP000031668">
    <property type="component" value="Unassembled WGS sequence"/>
</dbReference>
<dbReference type="Pfam" id="PF00226">
    <property type="entry name" value="DnaJ"/>
    <property type="match status" value="1"/>
</dbReference>
<evidence type="ECO:0000313" key="4">
    <source>
        <dbReference type="Proteomes" id="UP000031668"/>
    </source>
</evidence>
<dbReference type="AlphaFoldDB" id="A0A0C2NF83"/>
<dbReference type="PANTHER" id="PTHR24078">
    <property type="entry name" value="DNAJ HOMOLOG SUBFAMILY C MEMBER"/>
    <property type="match status" value="1"/>
</dbReference>
<organism evidence="3 4">
    <name type="scientific">Thelohanellus kitauei</name>
    <name type="common">Myxosporean</name>
    <dbReference type="NCBI Taxonomy" id="669202"/>
    <lineage>
        <taxon>Eukaryota</taxon>
        <taxon>Metazoa</taxon>
        <taxon>Cnidaria</taxon>
        <taxon>Myxozoa</taxon>
        <taxon>Myxosporea</taxon>
        <taxon>Bivalvulida</taxon>
        <taxon>Platysporina</taxon>
        <taxon>Myxobolidae</taxon>
        <taxon>Thelohanellus</taxon>
    </lineage>
</organism>
<sequence>MGKDYYAILGVAKNADADELKKAYRNLALQYHPDKNKDPDAVHKFKEVSEAYEVLRDDEKRKTYDLYGEEGLKGSMGGGAGPQFGGKSFHFTFNTDPFKMFRETFGNDENVMNFIFGSGGSGNCSDPFASHFMSSPGDSDGMFSFGGRSRRPKGTVKDPEVECDLGLTYEELDSGCTKKMKITRKVQDSDGQIRVEHNTVTINVKKGWKEGTKIRFENAGDQYLGRTPADVVFITKDKPHRLYKRDSNNNLIYTVRIPLLNALCGVILNIEYLDGTKERRKINGVINPQTRDVIKGRGLPHQKNPQCRADMIIKFDIDFPKKINEADYQTLQRILSS</sequence>
<dbReference type="SUPFAM" id="SSF46565">
    <property type="entry name" value="Chaperone J-domain"/>
    <property type="match status" value="1"/>
</dbReference>
<dbReference type="PRINTS" id="PR00625">
    <property type="entry name" value="JDOMAIN"/>
</dbReference>
<dbReference type="CDD" id="cd06257">
    <property type="entry name" value="DnaJ"/>
    <property type="match status" value="1"/>
</dbReference>
<evidence type="ECO:0000313" key="3">
    <source>
        <dbReference type="EMBL" id="KII75025.1"/>
    </source>
</evidence>
<dbReference type="GO" id="GO:0051082">
    <property type="term" value="F:unfolded protein binding"/>
    <property type="evidence" value="ECO:0007669"/>
    <property type="project" value="InterPro"/>
</dbReference>
<dbReference type="GO" id="GO:0051087">
    <property type="term" value="F:protein-folding chaperone binding"/>
    <property type="evidence" value="ECO:0007669"/>
    <property type="project" value="TreeGrafter"/>
</dbReference>
<accession>A0A0C2NF83</accession>
<gene>
    <name evidence="3" type="ORF">RF11_04490</name>
</gene>
<reference evidence="3 4" key="1">
    <citation type="journal article" date="2014" name="Genome Biol. Evol.">
        <title>The genome of the myxosporean Thelohanellus kitauei shows adaptations to nutrient acquisition within its fish host.</title>
        <authorList>
            <person name="Yang Y."/>
            <person name="Xiong J."/>
            <person name="Zhou Z."/>
            <person name="Huo F."/>
            <person name="Miao W."/>
            <person name="Ran C."/>
            <person name="Liu Y."/>
            <person name="Zhang J."/>
            <person name="Feng J."/>
            <person name="Wang M."/>
            <person name="Wang M."/>
            <person name="Wang L."/>
            <person name="Yao B."/>
        </authorList>
    </citation>
    <scope>NUCLEOTIDE SEQUENCE [LARGE SCALE GENOMIC DNA]</scope>
    <source>
        <strain evidence="3">Wuqing</strain>
    </source>
</reference>
<dbReference type="PROSITE" id="PS00636">
    <property type="entry name" value="DNAJ_1"/>
    <property type="match status" value="1"/>
</dbReference>
<evidence type="ECO:0000256" key="1">
    <source>
        <dbReference type="ARBA" id="ARBA00023186"/>
    </source>
</evidence>
<dbReference type="SMART" id="SM00271">
    <property type="entry name" value="DnaJ"/>
    <property type="match status" value="1"/>
</dbReference>
<dbReference type="OrthoDB" id="550424at2759"/>
<dbReference type="Gene3D" id="1.10.287.110">
    <property type="entry name" value="DnaJ domain"/>
    <property type="match status" value="1"/>
</dbReference>
<dbReference type="InterPro" id="IPR018253">
    <property type="entry name" value="DnaJ_domain_CS"/>
</dbReference>
<dbReference type="GO" id="GO:0005829">
    <property type="term" value="C:cytosol"/>
    <property type="evidence" value="ECO:0007669"/>
    <property type="project" value="TreeGrafter"/>
</dbReference>
<dbReference type="Gene3D" id="2.60.260.20">
    <property type="entry name" value="Urease metallochaperone UreE, N-terminal domain"/>
    <property type="match status" value="2"/>
</dbReference>
<dbReference type="InterPro" id="IPR001623">
    <property type="entry name" value="DnaJ_domain"/>
</dbReference>
<dbReference type="InterPro" id="IPR036869">
    <property type="entry name" value="J_dom_sf"/>
</dbReference>
<dbReference type="SUPFAM" id="SSF49493">
    <property type="entry name" value="HSP40/DnaJ peptide-binding domain"/>
    <property type="match status" value="2"/>
</dbReference>
<dbReference type="OMA" id="GDAHETF"/>
<dbReference type="InterPro" id="IPR008971">
    <property type="entry name" value="HSP40/DnaJ_pept-bd"/>
</dbReference>
<comment type="caution">
    <text evidence="3">The sequence shown here is derived from an EMBL/GenBank/DDBJ whole genome shotgun (WGS) entry which is preliminary data.</text>
</comment>
<keyword evidence="1" id="KW-0143">Chaperone</keyword>
<name>A0A0C2NF83_THEKT</name>
<proteinExistence type="predicted"/>